<dbReference type="PANTHER" id="PTHR34595:SF2">
    <property type="entry name" value="BLR2978 PROTEIN"/>
    <property type="match status" value="1"/>
</dbReference>
<feature type="domain" description="Circularly permuted ATP-grasp type 2" evidence="3">
    <location>
        <begin position="107"/>
        <end position="483"/>
    </location>
</feature>
<keyword evidence="5" id="KW-1185">Reference proteome</keyword>
<dbReference type="InterPro" id="IPR051680">
    <property type="entry name" value="ATP-dep_Glu-Cys_Ligase-2"/>
</dbReference>
<proteinExistence type="predicted"/>
<dbReference type="Gene3D" id="3.40.50.11290">
    <property type="match status" value="1"/>
</dbReference>
<dbReference type="Gene3D" id="3.30.1490.270">
    <property type="match status" value="1"/>
</dbReference>
<reference evidence="4 5" key="1">
    <citation type="submission" date="2019-09" db="EMBL/GenBank/DDBJ databases">
        <title>Hydrogenophaga aromatica sp. nov., isolated from a para-xylene-degrading enrichment culture.</title>
        <authorList>
            <person name="Tancsics A."/>
            <person name="Banerjee S."/>
        </authorList>
    </citation>
    <scope>NUCLEOTIDE SEQUENCE [LARGE SCALE GENOMIC DNA]</scope>
    <source>
        <strain evidence="4 5">D2P1</strain>
    </source>
</reference>
<dbReference type="EMBL" id="VYGV01000028">
    <property type="protein sequence ID" value="NWF48546.1"/>
    <property type="molecule type" value="Genomic_DNA"/>
</dbReference>
<evidence type="ECO:0000313" key="5">
    <source>
        <dbReference type="Proteomes" id="UP000545507"/>
    </source>
</evidence>
<evidence type="ECO:0000259" key="3">
    <source>
        <dbReference type="Pfam" id="PF14403"/>
    </source>
</evidence>
<dbReference type="PANTHER" id="PTHR34595">
    <property type="entry name" value="BLR5612 PROTEIN"/>
    <property type="match status" value="1"/>
</dbReference>
<protein>
    <submittedName>
        <fullName evidence="4">Circularly permuted type 2 ATP-grasp protein</fullName>
    </submittedName>
</protein>
<dbReference type="InterPro" id="IPR025841">
    <property type="entry name" value="CP_ATPgrasp_2"/>
</dbReference>
<dbReference type="AlphaFoldDB" id="A0A7Y8H123"/>
<dbReference type="SUPFAM" id="SSF56059">
    <property type="entry name" value="Glutathione synthetase ATP-binding domain-like"/>
    <property type="match status" value="1"/>
</dbReference>
<evidence type="ECO:0000256" key="1">
    <source>
        <dbReference type="SAM" id="MobiDB-lite"/>
    </source>
</evidence>
<dbReference type="Pfam" id="PF14403">
    <property type="entry name" value="CP_ATPgrasp_2"/>
    <property type="match status" value="1"/>
</dbReference>
<accession>A0A7Y8H123</accession>
<comment type="caution">
    <text evidence="4">The sequence shown here is derived from an EMBL/GenBank/DDBJ whole genome shotgun (WGS) entry which is preliminary data.</text>
</comment>
<gene>
    <name evidence="4" type="ORF">F3K02_25290</name>
</gene>
<name>A0A7Y8H123_9BURK</name>
<evidence type="ECO:0000259" key="2">
    <source>
        <dbReference type="Pfam" id="PF04168"/>
    </source>
</evidence>
<feature type="region of interest" description="Disordered" evidence="1">
    <location>
        <begin position="1"/>
        <end position="48"/>
    </location>
</feature>
<dbReference type="InterPro" id="IPR007296">
    <property type="entry name" value="DUF403"/>
</dbReference>
<dbReference type="Pfam" id="PF04168">
    <property type="entry name" value="Alpha-E"/>
    <property type="match status" value="1"/>
</dbReference>
<organism evidence="4 5">
    <name type="scientific">Hydrogenophaga aromaticivorans</name>
    <dbReference type="NCBI Taxonomy" id="2610898"/>
    <lineage>
        <taxon>Bacteria</taxon>
        <taxon>Pseudomonadati</taxon>
        <taxon>Pseudomonadota</taxon>
        <taxon>Betaproteobacteria</taxon>
        <taxon>Burkholderiales</taxon>
        <taxon>Comamonadaceae</taxon>
        <taxon>Hydrogenophaga</taxon>
    </lineage>
</organism>
<evidence type="ECO:0000313" key="4">
    <source>
        <dbReference type="EMBL" id="NWF48546.1"/>
    </source>
</evidence>
<feature type="domain" description="DUF403" evidence="2">
    <location>
        <begin position="532"/>
        <end position="856"/>
    </location>
</feature>
<sequence length="868" mass="95348">MTQEASDSLFDELSPDSPGDWALSLSVPADTGHRDELRGPPAPGAENADTLAPTWSSFFEHVGTDGLADLNRRNDNLQRQIRDNGVTYNVYAESSGQQRPWALDLFPMVIGPEDWAHIETGVLQRTRLLNAMMADLYGERELLKRALLPAALVQGHPGYLRAMQGVQPAGGTWLHIVAFDLAHGPDGRWWVVGQRTQAPSGLGYLLENRIAIARQFPKAFAGMKVQRLAASYRALMDGIKAMAPEGENARIALLTPGPYNETYFEHAYLARYLGLTLVEGNDLTVRDQRLYLKTLSGLEPVHALIKRLDDEWLDPLELRSDSRLGVPGLLQVLRAGNLLLANAPGSAPLESSALLGFLPAISRHLLGEELALPSLATWWCGEDAALREVLPLLKGSVIKPTYPSSGLDTAMGQSLNKRELDEWAGRMVRHPDDYTVQSWLPLSQTPTWTGERLLPRSAMLRVFALADGPQSWRMLPGGLVRLAPRGQLIAAMQRGGSSADCWVLTKGEVDHTSLLQSAPSTMALAHQTRPVTSRAAENLFWLGRYTERAENSIRLAQIVLNHVGGEEPNSRPLMAWLSATAQEDSLVLSGVPAAEQSARVFARSLMAGLSPVPGTPLAEQSYSVGFNLRALKASAAQVRERLSQEHWNLIERTEAGFAIDCANMAADAEYATTEALAALQNASELLAAITGAQTDRMVRDNGWRLLSIGRHIERLITLSRALTLSLEHGCLHDQAGFEAVVALFDSTITFHAQYQQRRDMVALIDLLVMNRDNPRSLAWVVQTLRSRLAKLSQSATPQDAELAMGLPDPDTWVLADLSNWQRNPVGERHWGELETLLDDCEAAAGELSEEITRLHFSHADRRNQTLGA</sequence>
<dbReference type="Proteomes" id="UP000545507">
    <property type="component" value="Unassembled WGS sequence"/>
</dbReference>